<evidence type="ECO:0000313" key="3">
    <source>
        <dbReference type="Proteomes" id="UP000727993"/>
    </source>
</evidence>
<name>A0A936N9P3_9ACTN</name>
<proteinExistence type="predicted"/>
<protein>
    <submittedName>
        <fullName evidence="2">Uncharacterized protein</fullName>
    </submittedName>
</protein>
<reference evidence="2 3" key="1">
    <citation type="submission" date="2020-10" db="EMBL/GenBank/DDBJ databases">
        <title>Connecting structure to function with the recovery of over 1000 high-quality activated sludge metagenome-assembled genomes encoding full-length rRNA genes using long-read sequencing.</title>
        <authorList>
            <person name="Singleton C.M."/>
            <person name="Petriglieri F."/>
            <person name="Kristensen J.M."/>
            <person name="Kirkegaard R.H."/>
            <person name="Michaelsen T.Y."/>
            <person name="Andersen M.H."/>
            <person name="Karst S.M."/>
            <person name="Dueholm M.S."/>
            <person name="Nielsen P.H."/>
            <person name="Albertsen M."/>
        </authorList>
    </citation>
    <scope>NUCLEOTIDE SEQUENCE [LARGE SCALE GENOMIC DNA]</scope>
    <source>
        <strain evidence="2">Lyne_18-Q3-R50-59_MAXAC.006</strain>
    </source>
</reference>
<comment type="caution">
    <text evidence="2">The sequence shown here is derived from an EMBL/GenBank/DDBJ whole genome shotgun (WGS) entry which is preliminary data.</text>
</comment>
<evidence type="ECO:0000256" key="1">
    <source>
        <dbReference type="SAM" id="MobiDB-lite"/>
    </source>
</evidence>
<accession>A0A936N9P3</accession>
<organism evidence="2 3">
    <name type="scientific">Candidatus Neomicrothrix subdominans</name>
    <dbReference type="NCBI Taxonomy" id="2954438"/>
    <lineage>
        <taxon>Bacteria</taxon>
        <taxon>Bacillati</taxon>
        <taxon>Actinomycetota</taxon>
        <taxon>Acidimicrobiia</taxon>
        <taxon>Acidimicrobiales</taxon>
        <taxon>Microthrixaceae</taxon>
        <taxon>Candidatus Neomicrothrix</taxon>
    </lineage>
</organism>
<feature type="region of interest" description="Disordered" evidence="1">
    <location>
        <begin position="1"/>
        <end position="31"/>
    </location>
</feature>
<dbReference type="Proteomes" id="UP000727993">
    <property type="component" value="Unassembled WGS sequence"/>
</dbReference>
<dbReference type="EMBL" id="JADJZA010000001">
    <property type="protein sequence ID" value="MBK9296222.1"/>
    <property type="molecule type" value="Genomic_DNA"/>
</dbReference>
<sequence>MAADVGVTRSRTLRQRSDRAVGSQAGPLGNDSTVTFPSASVMTKSSCTSVVGGSGANKAQFWLRLTASPVLYTHFGMCRVIGASGKA</sequence>
<dbReference type="AlphaFoldDB" id="A0A936N9P3"/>
<evidence type="ECO:0000313" key="2">
    <source>
        <dbReference type="EMBL" id="MBK9296222.1"/>
    </source>
</evidence>
<gene>
    <name evidence="2" type="ORF">IPN02_05015</name>
</gene>